<dbReference type="Proteomes" id="UP000295252">
    <property type="component" value="Unassembled WGS sequence"/>
</dbReference>
<organism evidence="1 2">
    <name type="scientific">Coffea canephora</name>
    <name type="common">Robusta coffee</name>
    <dbReference type="NCBI Taxonomy" id="49390"/>
    <lineage>
        <taxon>Eukaryota</taxon>
        <taxon>Viridiplantae</taxon>
        <taxon>Streptophyta</taxon>
        <taxon>Embryophyta</taxon>
        <taxon>Tracheophyta</taxon>
        <taxon>Spermatophyta</taxon>
        <taxon>Magnoliopsida</taxon>
        <taxon>eudicotyledons</taxon>
        <taxon>Gunneridae</taxon>
        <taxon>Pentapetalae</taxon>
        <taxon>asterids</taxon>
        <taxon>lamiids</taxon>
        <taxon>Gentianales</taxon>
        <taxon>Rubiaceae</taxon>
        <taxon>Ixoroideae</taxon>
        <taxon>Gardenieae complex</taxon>
        <taxon>Bertiereae - Coffeeae clade</taxon>
        <taxon>Coffeeae</taxon>
        <taxon>Coffea</taxon>
    </lineage>
</organism>
<sequence>MSLATHTSSVTLFIPLTSTNSESSPITPSLFLLSSPIQNLPSLYRLPNNNPSQFPTAQMLKPSLLPQKAISGSTPTAISA</sequence>
<name>A0A068VMF2_COFCA</name>
<proteinExistence type="predicted"/>
<protein>
    <submittedName>
        <fullName evidence="1">DH200=94 genomic scaffold, scaffold_8467</fullName>
    </submittedName>
</protein>
<dbReference type="AlphaFoldDB" id="A0A068VMF2"/>
<dbReference type="InParanoid" id="A0A068VMF2"/>
<keyword evidence="2" id="KW-1185">Reference proteome</keyword>
<accession>A0A068VMF2</accession>
<evidence type="ECO:0000313" key="1">
    <source>
        <dbReference type="EMBL" id="CDP21970.1"/>
    </source>
</evidence>
<reference evidence="2" key="1">
    <citation type="journal article" date="2014" name="Science">
        <title>The coffee genome provides insight into the convergent evolution of caffeine biosynthesis.</title>
        <authorList>
            <person name="Denoeud F."/>
            <person name="Carretero-Paulet L."/>
            <person name="Dereeper A."/>
            <person name="Droc G."/>
            <person name="Guyot R."/>
            <person name="Pietrella M."/>
            <person name="Zheng C."/>
            <person name="Alberti A."/>
            <person name="Anthony F."/>
            <person name="Aprea G."/>
            <person name="Aury J.M."/>
            <person name="Bento P."/>
            <person name="Bernard M."/>
            <person name="Bocs S."/>
            <person name="Campa C."/>
            <person name="Cenci A."/>
            <person name="Combes M.C."/>
            <person name="Crouzillat D."/>
            <person name="Da Silva C."/>
            <person name="Daddiego L."/>
            <person name="De Bellis F."/>
            <person name="Dussert S."/>
            <person name="Garsmeur O."/>
            <person name="Gayraud T."/>
            <person name="Guignon V."/>
            <person name="Jahn K."/>
            <person name="Jamilloux V."/>
            <person name="Joet T."/>
            <person name="Labadie K."/>
            <person name="Lan T."/>
            <person name="Leclercq J."/>
            <person name="Lepelley M."/>
            <person name="Leroy T."/>
            <person name="Li L.T."/>
            <person name="Librado P."/>
            <person name="Lopez L."/>
            <person name="Munoz A."/>
            <person name="Noel B."/>
            <person name="Pallavicini A."/>
            <person name="Perrotta G."/>
            <person name="Poncet V."/>
            <person name="Pot D."/>
            <person name="Priyono X."/>
            <person name="Rigoreau M."/>
            <person name="Rouard M."/>
            <person name="Rozas J."/>
            <person name="Tranchant-Dubreuil C."/>
            <person name="VanBuren R."/>
            <person name="Zhang Q."/>
            <person name="Andrade A.C."/>
            <person name="Argout X."/>
            <person name="Bertrand B."/>
            <person name="de Kochko A."/>
            <person name="Graziosi G."/>
            <person name="Henry R.J."/>
            <person name="Jayarama X."/>
            <person name="Ming R."/>
            <person name="Nagai C."/>
            <person name="Rounsley S."/>
            <person name="Sankoff D."/>
            <person name="Giuliano G."/>
            <person name="Albert V.A."/>
            <person name="Wincker P."/>
            <person name="Lashermes P."/>
        </authorList>
    </citation>
    <scope>NUCLEOTIDE SEQUENCE [LARGE SCALE GENOMIC DNA]</scope>
    <source>
        <strain evidence="2">cv. DH200-94</strain>
    </source>
</reference>
<dbReference type="EMBL" id="HG747551">
    <property type="protein sequence ID" value="CDP21970.1"/>
    <property type="molecule type" value="Genomic_DNA"/>
</dbReference>
<gene>
    <name evidence="1" type="ORF">GSCOC_T00006952001</name>
</gene>
<evidence type="ECO:0000313" key="2">
    <source>
        <dbReference type="Proteomes" id="UP000295252"/>
    </source>
</evidence>
<dbReference type="Gramene" id="CDP21970">
    <property type="protein sequence ID" value="CDP21970"/>
    <property type="gene ID" value="GSCOC_T00006952001"/>
</dbReference>